<organism evidence="1 2">
    <name type="scientific">Tanacetum coccineum</name>
    <dbReference type="NCBI Taxonomy" id="301880"/>
    <lineage>
        <taxon>Eukaryota</taxon>
        <taxon>Viridiplantae</taxon>
        <taxon>Streptophyta</taxon>
        <taxon>Embryophyta</taxon>
        <taxon>Tracheophyta</taxon>
        <taxon>Spermatophyta</taxon>
        <taxon>Magnoliopsida</taxon>
        <taxon>eudicotyledons</taxon>
        <taxon>Gunneridae</taxon>
        <taxon>Pentapetalae</taxon>
        <taxon>asterids</taxon>
        <taxon>campanulids</taxon>
        <taxon>Asterales</taxon>
        <taxon>Asteraceae</taxon>
        <taxon>Asteroideae</taxon>
        <taxon>Anthemideae</taxon>
        <taxon>Anthemidinae</taxon>
        <taxon>Tanacetum</taxon>
    </lineage>
</organism>
<proteinExistence type="predicted"/>
<name>A0ABQ4ZCM1_9ASTR</name>
<protein>
    <submittedName>
        <fullName evidence="1">Uncharacterized protein</fullName>
    </submittedName>
</protein>
<comment type="caution">
    <text evidence="1">The sequence shown here is derived from an EMBL/GenBank/DDBJ whole genome shotgun (WGS) entry which is preliminary data.</text>
</comment>
<sequence length="193" mass="22210">MDLNFAADGDLKELIAEEAWETIENFCQGQKEWDKPFKAITKQELASLRAQANEFFGNRNVWFEMPREIPSVDELEPQLLPNFPPLYVNLGDKRGTDSPINPYSLDSFRMKVIDALTIHTPPLPHVASFHPKDVYSYYHRGLGDPKKHYEFKPGLLRQRGSLGVDFSNLEVIFDEEKPGISLEFHVDNSRMTI</sequence>
<reference evidence="1" key="2">
    <citation type="submission" date="2022-01" db="EMBL/GenBank/DDBJ databases">
        <authorList>
            <person name="Yamashiro T."/>
            <person name="Shiraishi A."/>
            <person name="Satake H."/>
            <person name="Nakayama K."/>
        </authorList>
    </citation>
    <scope>NUCLEOTIDE SEQUENCE</scope>
</reference>
<evidence type="ECO:0000313" key="1">
    <source>
        <dbReference type="EMBL" id="GJS87943.1"/>
    </source>
</evidence>
<keyword evidence="2" id="KW-1185">Reference proteome</keyword>
<dbReference type="EMBL" id="BQNB010011237">
    <property type="protein sequence ID" value="GJS87943.1"/>
    <property type="molecule type" value="Genomic_DNA"/>
</dbReference>
<reference evidence="1" key="1">
    <citation type="journal article" date="2022" name="Int. J. Mol. Sci.">
        <title>Draft Genome of Tanacetum Coccineum: Genomic Comparison of Closely Related Tanacetum-Family Plants.</title>
        <authorList>
            <person name="Yamashiro T."/>
            <person name="Shiraishi A."/>
            <person name="Nakayama K."/>
            <person name="Satake H."/>
        </authorList>
    </citation>
    <scope>NUCLEOTIDE SEQUENCE</scope>
</reference>
<dbReference type="Proteomes" id="UP001151760">
    <property type="component" value="Unassembled WGS sequence"/>
</dbReference>
<gene>
    <name evidence="1" type="ORF">Tco_0770579</name>
</gene>
<evidence type="ECO:0000313" key="2">
    <source>
        <dbReference type="Proteomes" id="UP001151760"/>
    </source>
</evidence>
<accession>A0ABQ4ZCM1</accession>